<keyword evidence="3" id="KW-1185">Reference proteome</keyword>
<dbReference type="Proteomes" id="UP001108029">
    <property type="component" value="Unassembled WGS sequence"/>
</dbReference>
<protein>
    <submittedName>
        <fullName evidence="2">Transposase</fullName>
    </submittedName>
</protein>
<dbReference type="AlphaFoldDB" id="A0A9Q3ZA59"/>
<evidence type="ECO:0000313" key="2">
    <source>
        <dbReference type="EMBL" id="MCD9881006.1"/>
    </source>
</evidence>
<dbReference type="InterPro" id="IPR025161">
    <property type="entry name" value="IS402-like_dom"/>
</dbReference>
<proteinExistence type="predicted"/>
<organism evidence="2 3">
    <name type="scientific">Streptomyces guryensis</name>
    <dbReference type="NCBI Taxonomy" id="2886947"/>
    <lineage>
        <taxon>Bacteria</taxon>
        <taxon>Bacillati</taxon>
        <taxon>Actinomycetota</taxon>
        <taxon>Actinomycetes</taxon>
        <taxon>Kitasatosporales</taxon>
        <taxon>Streptomycetaceae</taxon>
        <taxon>Streptomyces</taxon>
    </lineage>
</organism>
<evidence type="ECO:0000259" key="1">
    <source>
        <dbReference type="Pfam" id="PF13340"/>
    </source>
</evidence>
<name>A0A9Q3ZA59_9ACTN</name>
<dbReference type="Pfam" id="PF13340">
    <property type="entry name" value="DUF4096"/>
    <property type="match status" value="1"/>
</dbReference>
<evidence type="ECO:0000313" key="3">
    <source>
        <dbReference type="Proteomes" id="UP001108029"/>
    </source>
</evidence>
<dbReference type="RefSeq" id="WP_232655949.1">
    <property type="nucleotide sequence ID" value="NZ_JAJSBI010000055.1"/>
</dbReference>
<dbReference type="EMBL" id="JAJSBI010000055">
    <property type="protein sequence ID" value="MCD9881006.1"/>
    <property type="molecule type" value="Genomic_DNA"/>
</dbReference>
<reference evidence="2" key="1">
    <citation type="submission" date="2021-12" db="EMBL/GenBank/DDBJ databases">
        <authorList>
            <person name="Lee J.-H."/>
            <person name="Kim S.-B."/>
        </authorList>
    </citation>
    <scope>NUCLEOTIDE SEQUENCE</scope>
    <source>
        <strain evidence="2">NR30</strain>
    </source>
</reference>
<sequence length="184" mass="20814">MNDEDRADVIDLIDVKVTLQSPVPVRIGRSSCAVGVWFKERGLLIPVEVLDAAWAIIQPLVTKTGRGSGKSTDLPVRDAVEAILWKARMAKTWNEAAARMTYGVGKPLMSRWTRWSADGTCERVAEALVEVQGFRRFRCPNHRKGRRCLRCWSRAWSSPACSSRTMTTTWTVKRAMERSRRVPP</sequence>
<accession>A0A9Q3ZA59</accession>
<comment type="caution">
    <text evidence="2">The sequence shown here is derived from an EMBL/GenBank/DDBJ whole genome shotgun (WGS) entry which is preliminary data.</text>
</comment>
<gene>
    <name evidence="2" type="ORF">LJ657_47320</name>
</gene>
<feature type="domain" description="Insertion element IS402-like" evidence="1">
    <location>
        <begin position="51"/>
        <end position="124"/>
    </location>
</feature>